<dbReference type="InterPro" id="IPR002218">
    <property type="entry name" value="MnmG-rel"/>
</dbReference>
<dbReference type="GeneID" id="24426436"/>
<dbReference type="Gene3D" id="3.50.50.60">
    <property type="entry name" value="FAD/NAD(P)-binding domain"/>
    <property type="match status" value="2"/>
</dbReference>
<dbReference type="GO" id="GO:0030488">
    <property type="term" value="P:tRNA methylation"/>
    <property type="evidence" value="ECO:0007669"/>
    <property type="project" value="TreeGrafter"/>
</dbReference>
<sequence length="585" mass="65933">MGKAADMGAIHYRMLNGSRGHAVRGPRTQQDRQLYKLAVQEILNDYNNLTIIEDEVEDLSLRTDDTGVRVDGVKLRTGTMNVDAVVLSTGTFLGGRCLIGKERFFGGRLCRLTGEFEKPANQLSDTLKRLNLPISRFKTGTPPRLYRNSIDFSKLQAQESDIPFAFSYINTQPKVLGDKNLILCHLVRTNEQVKEIVLKNLDKLPEYHGGGLGNGPRYCPSIASKFVRFPNANDHIIWLEPEGLDSDIIYPNGISGAFPPEIQEKIMHSMPGLANVKVKSYAYDVEYDYINPRCLRHSLECIDVKGLYLAGQIIGTTGYEEAAALGLIAGTNAALNNGPPFVIERTMGYIGVLVDDLVRKGVSEPYRMFTSRAEYRLSLRYDNADLRLTPLGIQIGLVRDRERIDMIKEKSARSQACLDRLNSFKIGGDKAIDSIVSGHESLQTAENKIFASMCDGFELNNTIVESDIDIQPNYDMLFTTLDEYRKEIGKYINTKVPPWCCGVVESTIRYSPYIQRDYHAKNRLKRVEEYLIPPEISYTDKQFNFLSAEEIEILQRHKPRCLKDMLEIQGITPASVTMIASLIFK</sequence>
<dbReference type="GO" id="GO:0002098">
    <property type="term" value="P:tRNA wobble uridine modification"/>
    <property type="evidence" value="ECO:0007669"/>
    <property type="project" value="TreeGrafter"/>
</dbReference>
<evidence type="ECO:0000313" key="7">
    <source>
        <dbReference type="Proteomes" id="UP000002899"/>
    </source>
</evidence>
<keyword evidence="4" id="KW-0274">FAD</keyword>
<protein>
    <submittedName>
        <fullName evidence="6">tRNA uridine 5-carboxymethylaminomethyl modification enzyme MnmG</fullName>
    </submittedName>
</protein>
<dbReference type="PANTHER" id="PTHR11806:SF0">
    <property type="entry name" value="PROTEIN MTO1 HOMOLOG, MITOCHONDRIAL"/>
    <property type="match status" value="1"/>
</dbReference>
<dbReference type="Gene3D" id="1.10.150.570">
    <property type="entry name" value="GidA associated domain, C-terminal subdomain"/>
    <property type="match status" value="1"/>
</dbReference>
<dbReference type="Proteomes" id="UP000002899">
    <property type="component" value="Chromosome IV"/>
</dbReference>
<dbReference type="KEGG" id="bmic:BmR1_04g09035"/>
<dbReference type="AlphaFoldDB" id="A0A1N6LYA3"/>
<reference evidence="6 7" key="1">
    <citation type="journal article" date="2012" name="Nucleic Acids Res.">
        <title>Sequencing of the smallest Apicomplexan genome from the human pathogen Babesia microti.</title>
        <authorList>
            <person name="Cornillot E."/>
            <person name="Hadj-Kaddour K."/>
            <person name="Dassouli A."/>
            <person name="Noel B."/>
            <person name="Ranwez V."/>
            <person name="Vacherie B."/>
            <person name="Augagneur Y."/>
            <person name="Bres V."/>
            <person name="Duclos A."/>
            <person name="Randazzo S."/>
            <person name="Carcy B."/>
            <person name="Debierre-Grockiego F."/>
            <person name="Delbecq S."/>
            <person name="Moubri-Menage K."/>
            <person name="Shams-Eldin H."/>
            <person name="Usmani-Brown S."/>
            <person name="Bringaud F."/>
            <person name="Wincker P."/>
            <person name="Vivares C.P."/>
            <person name="Schwarz R.T."/>
            <person name="Schetters T.P."/>
            <person name="Krause P.J."/>
            <person name="Gorenflot A."/>
            <person name="Berry V."/>
            <person name="Barbe V."/>
            <person name="Ben Mamoun C."/>
        </authorList>
    </citation>
    <scope>NUCLEOTIDE SEQUENCE [LARGE SCALE GENOMIC DNA]</scope>
    <source>
        <strain evidence="6 7">RI</strain>
    </source>
</reference>
<gene>
    <name evidence="6" type="ORF">BmR1_04g09035</name>
</gene>
<evidence type="ECO:0000256" key="1">
    <source>
        <dbReference type="ARBA" id="ARBA00001974"/>
    </source>
</evidence>
<dbReference type="InterPro" id="IPR040131">
    <property type="entry name" value="MnmG_N"/>
</dbReference>
<dbReference type="InterPro" id="IPR047001">
    <property type="entry name" value="MnmG_C_subdom"/>
</dbReference>
<dbReference type="FunFam" id="3.50.50.60:FF:000002">
    <property type="entry name" value="tRNA uridine 5-carboxymethylaminomethyl modification enzyme MnmG"/>
    <property type="match status" value="1"/>
</dbReference>
<dbReference type="SMART" id="SM01228">
    <property type="entry name" value="GIDA_assoc_3"/>
    <property type="match status" value="1"/>
</dbReference>
<dbReference type="SUPFAM" id="SSF51905">
    <property type="entry name" value="FAD/NAD(P)-binding domain"/>
    <property type="match status" value="1"/>
</dbReference>
<evidence type="ECO:0000256" key="2">
    <source>
        <dbReference type="ARBA" id="ARBA00007653"/>
    </source>
</evidence>
<dbReference type="InterPro" id="IPR036188">
    <property type="entry name" value="FAD/NAD-bd_sf"/>
</dbReference>
<proteinExistence type="inferred from homology"/>
<dbReference type="Pfam" id="PF01134">
    <property type="entry name" value="GIDA"/>
    <property type="match status" value="1"/>
</dbReference>
<keyword evidence="3" id="KW-0285">Flavoprotein</keyword>
<name>A0A1N6LYA3_BABMR</name>
<evidence type="ECO:0000313" key="6">
    <source>
        <dbReference type="EMBL" id="SIO73858.1"/>
    </source>
</evidence>
<comment type="cofactor">
    <cofactor evidence="1">
        <name>FAD</name>
        <dbReference type="ChEBI" id="CHEBI:57692"/>
    </cofactor>
</comment>
<comment type="similarity">
    <text evidence="2">Belongs to the MnmG family.</text>
</comment>
<reference evidence="6 7" key="3">
    <citation type="journal article" date="2016" name="Sci. Rep.">
        <title>Genome-wide diversity and gene expression profiling of Babesia microti isolates identify polymorphic genes that mediate host-pathogen interactions.</title>
        <authorList>
            <person name="Silva J.C."/>
            <person name="Cornillot E."/>
            <person name="McCracken C."/>
            <person name="Usmani-Brown S."/>
            <person name="Dwivedi A."/>
            <person name="Ifeonu O.O."/>
            <person name="Crabtree J."/>
            <person name="Gotia H.T."/>
            <person name="Virji A.Z."/>
            <person name="Reynes C."/>
            <person name="Colinge J."/>
            <person name="Kumar V."/>
            <person name="Lawres L."/>
            <person name="Pazzi J.E."/>
            <person name="Pablo J.V."/>
            <person name="Hung C."/>
            <person name="Brancato J."/>
            <person name="Kumari P."/>
            <person name="Orvis J."/>
            <person name="Tretina K."/>
            <person name="Chibucos M."/>
            <person name="Ott S."/>
            <person name="Sadzewicz L."/>
            <person name="Sengamalay N."/>
            <person name="Shetty A.C."/>
            <person name="Su Q."/>
            <person name="Tallon L."/>
            <person name="Fraser C.M."/>
            <person name="Frutos R."/>
            <person name="Molina D.M."/>
            <person name="Krause P.J."/>
            <person name="Ben Mamoun C."/>
        </authorList>
    </citation>
    <scope>NUCLEOTIDE SEQUENCE [LARGE SCALE GENOMIC DNA]</scope>
    <source>
        <strain evidence="6 7">RI</strain>
    </source>
</reference>
<dbReference type="OrthoDB" id="3329at2759"/>
<dbReference type="GO" id="GO:0005737">
    <property type="term" value="C:cytoplasm"/>
    <property type="evidence" value="ECO:0007669"/>
    <property type="project" value="UniProtKB-ARBA"/>
</dbReference>
<evidence type="ECO:0000256" key="4">
    <source>
        <dbReference type="ARBA" id="ARBA00022827"/>
    </source>
</evidence>
<dbReference type="PANTHER" id="PTHR11806">
    <property type="entry name" value="GLUCOSE INHIBITED DIVISION PROTEIN A"/>
    <property type="match status" value="1"/>
</dbReference>
<dbReference type="EMBL" id="LN871599">
    <property type="protein sequence ID" value="SIO73858.1"/>
    <property type="molecule type" value="Genomic_DNA"/>
</dbReference>
<dbReference type="RefSeq" id="XP_021337911.1">
    <property type="nucleotide sequence ID" value="XM_021482742.1"/>
</dbReference>
<feature type="domain" description="tRNA uridine 5-carboxymethylaminomethyl modification enzyme C-terminal subdomain" evidence="5">
    <location>
        <begin position="508"/>
        <end position="581"/>
    </location>
</feature>
<reference evidence="6 7" key="2">
    <citation type="journal article" date="2013" name="PLoS ONE">
        <title>Whole genome mapping and re-organization of the nuclear and mitochondrial genomes of Babesia microti isolates.</title>
        <authorList>
            <person name="Cornillot E."/>
            <person name="Dassouli A."/>
            <person name="Garg A."/>
            <person name="Pachikara N."/>
            <person name="Randazzo S."/>
            <person name="Depoix D."/>
            <person name="Carcy B."/>
            <person name="Delbecq S."/>
            <person name="Frutos R."/>
            <person name="Silva J.C."/>
            <person name="Sutton R."/>
            <person name="Krause P.J."/>
            <person name="Mamoun C.B."/>
        </authorList>
    </citation>
    <scope>NUCLEOTIDE SEQUENCE [LARGE SCALE GENOMIC DNA]</scope>
    <source>
        <strain evidence="6 7">RI</strain>
    </source>
</reference>
<dbReference type="VEuPathDB" id="PiroplasmaDB:BmR1_04g09035"/>
<dbReference type="GO" id="GO:0050660">
    <property type="term" value="F:flavin adenine dinucleotide binding"/>
    <property type="evidence" value="ECO:0007669"/>
    <property type="project" value="InterPro"/>
</dbReference>
<evidence type="ECO:0000256" key="3">
    <source>
        <dbReference type="ARBA" id="ARBA00022630"/>
    </source>
</evidence>
<dbReference type="InterPro" id="IPR044920">
    <property type="entry name" value="MnmG_C_subdom_sf"/>
</dbReference>
<accession>A0A1N6LYA3</accession>
<organism evidence="6 7">
    <name type="scientific">Babesia microti (strain RI)</name>
    <dbReference type="NCBI Taxonomy" id="1133968"/>
    <lineage>
        <taxon>Eukaryota</taxon>
        <taxon>Sar</taxon>
        <taxon>Alveolata</taxon>
        <taxon>Apicomplexa</taxon>
        <taxon>Aconoidasida</taxon>
        <taxon>Piroplasmida</taxon>
        <taxon>Babesiidae</taxon>
        <taxon>Babesia</taxon>
    </lineage>
</organism>
<dbReference type="InterPro" id="IPR026904">
    <property type="entry name" value="MnmG_C"/>
</dbReference>
<keyword evidence="7" id="KW-1185">Reference proteome</keyword>
<dbReference type="Pfam" id="PF13932">
    <property type="entry name" value="SAM_GIDA_C"/>
    <property type="match status" value="1"/>
</dbReference>
<evidence type="ECO:0000259" key="5">
    <source>
        <dbReference type="SMART" id="SM01228"/>
    </source>
</evidence>